<dbReference type="EMBL" id="BARS01036301">
    <property type="protein sequence ID" value="GAG14566.1"/>
    <property type="molecule type" value="Genomic_DNA"/>
</dbReference>
<feature type="transmembrane region" description="Helical" evidence="1">
    <location>
        <begin position="6"/>
        <end position="24"/>
    </location>
</feature>
<keyword evidence="1" id="KW-0472">Membrane</keyword>
<gene>
    <name evidence="2" type="ORF">S01H1_55819</name>
</gene>
<sequence>FGDLPRWVYWMFIAVGLDLMLFRGKAFEFLVGKLPLPKTGILGKALKTKDSTIDEENADADSKRNQLGDKQYQILQSKDKGLS</sequence>
<evidence type="ECO:0000313" key="2">
    <source>
        <dbReference type="EMBL" id="GAG14566.1"/>
    </source>
</evidence>
<comment type="caution">
    <text evidence="2">The sequence shown here is derived from an EMBL/GenBank/DDBJ whole genome shotgun (WGS) entry which is preliminary data.</text>
</comment>
<organism evidence="2">
    <name type="scientific">marine sediment metagenome</name>
    <dbReference type="NCBI Taxonomy" id="412755"/>
    <lineage>
        <taxon>unclassified sequences</taxon>
        <taxon>metagenomes</taxon>
        <taxon>ecological metagenomes</taxon>
    </lineage>
</organism>
<keyword evidence="1" id="KW-1133">Transmembrane helix</keyword>
<evidence type="ECO:0000256" key="1">
    <source>
        <dbReference type="SAM" id="Phobius"/>
    </source>
</evidence>
<protein>
    <submittedName>
        <fullName evidence="2">Uncharacterized protein</fullName>
    </submittedName>
</protein>
<proteinExistence type="predicted"/>
<name>X0WPG0_9ZZZZ</name>
<keyword evidence="1" id="KW-0812">Transmembrane</keyword>
<dbReference type="AlphaFoldDB" id="X0WPG0"/>
<reference evidence="2" key="1">
    <citation type="journal article" date="2014" name="Front. Microbiol.">
        <title>High frequency of phylogenetically diverse reductive dehalogenase-homologous genes in deep subseafloor sedimentary metagenomes.</title>
        <authorList>
            <person name="Kawai M."/>
            <person name="Futagami T."/>
            <person name="Toyoda A."/>
            <person name="Takaki Y."/>
            <person name="Nishi S."/>
            <person name="Hori S."/>
            <person name="Arai W."/>
            <person name="Tsubouchi T."/>
            <person name="Morono Y."/>
            <person name="Uchiyama I."/>
            <person name="Ito T."/>
            <person name="Fujiyama A."/>
            <person name="Inagaki F."/>
            <person name="Takami H."/>
        </authorList>
    </citation>
    <scope>NUCLEOTIDE SEQUENCE</scope>
    <source>
        <strain evidence="2">Expedition CK06-06</strain>
    </source>
</reference>
<accession>X0WPG0</accession>
<feature type="non-terminal residue" evidence="2">
    <location>
        <position position="1"/>
    </location>
</feature>